<proteinExistence type="inferred from homology"/>
<dbReference type="PRINTS" id="PR00385">
    <property type="entry name" value="P450"/>
</dbReference>
<dbReference type="PROSITE" id="PS00086">
    <property type="entry name" value="CYTOCHROME_P450"/>
    <property type="match status" value="1"/>
</dbReference>
<keyword evidence="3" id="KW-0349">Heme</keyword>
<sequence>MSTRTIGAADDTVVLPPGTAMPGLLQGISALRDRRAALMRLRDRVGPDFTIKLPTFGTVVVISEPDEVRQIFKTRPEDLDQIEANLGRVLGPNSLFALEGRRHKDQRKLLVPPFHGRRLAGYESVMVDEASREFAAWPQGRERSVLDPMMSITLNIILRAVFGAQGAEFARLRAVIPPMVELGSKLIVIPVPTWDLGRFSPWGRLNRYRREYDAIVDGLIATAGADPDLADRNDVLAMMVQSRYDDGSAMSNAEISDQLLTLLTAGHETTATTLAWAIERLRRHPAILDRLVAEVDAGVDDLLTAVILEVQRTRPVIDSTFRQVKAPSYALGPWVLPRGQNIMVGIDLVHTDDAVFVDAARFDPDRFLGSRPDPHEWIPFGGGVRRCIGAAFATMELHTVLRTLLTGWTIEPTAAPDESWHSRGVAFAPGSGGRVVVRRRT</sequence>
<accession>A0ABQ1V4F1</accession>
<comment type="cofactor">
    <cofactor evidence="1">
        <name>heme</name>
        <dbReference type="ChEBI" id="CHEBI:30413"/>
    </cofactor>
</comment>
<dbReference type="PANTHER" id="PTHR24305">
    <property type="entry name" value="CYTOCHROME P450"/>
    <property type="match status" value="1"/>
</dbReference>
<dbReference type="InterPro" id="IPR036396">
    <property type="entry name" value="Cyt_P450_sf"/>
</dbReference>
<dbReference type="InterPro" id="IPR002401">
    <property type="entry name" value="Cyt_P450_E_grp-I"/>
</dbReference>
<dbReference type="EMBL" id="BMCS01000003">
    <property type="protein sequence ID" value="GGF38463.1"/>
    <property type="molecule type" value="Genomic_DNA"/>
</dbReference>
<dbReference type="InterPro" id="IPR001128">
    <property type="entry name" value="Cyt_P450"/>
</dbReference>
<organism evidence="4 5">
    <name type="scientific">Williamsia phyllosphaerae</name>
    <dbReference type="NCBI Taxonomy" id="885042"/>
    <lineage>
        <taxon>Bacteria</taxon>
        <taxon>Bacillati</taxon>
        <taxon>Actinomycetota</taxon>
        <taxon>Actinomycetes</taxon>
        <taxon>Mycobacteriales</taxon>
        <taxon>Nocardiaceae</taxon>
        <taxon>Williamsia</taxon>
    </lineage>
</organism>
<evidence type="ECO:0000256" key="1">
    <source>
        <dbReference type="ARBA" id="ARBA00001971"/>
    </source>
</evidence>
<dbReference type="Pfam" id="PF00067">
    <property type="entry name" value="p450"/>
    <property type="match status" value="1"/>
</dbReference>
<dbReference type="PRINTS" id="PR00463">
    <property type="entry name" value="EP450I"/>
</dbReference>
<comment type="similarity">
    <text evidence="2 3">Belongs to the cytochrome P450 family.</text>
</comment>
<dbReference type="Proteomes" id="UP000632454">
    <property type="component" value="Unassembled WGS sequence"/>
</dbReference>
<dbReference type="PANTHER" id="PTHR24305:SF166">
    <property type="entry name" value="CYTOCHROME P450 12A4, MITOCHONDRIAL-RELATED"/>
    <property type="match status" value="1"/>
</dbReference>
<dbReference type="RefSeq" id="WP_188491844.1">
    <property type="nucleotide sequence ID" value="NZ_BMCS01000003.1"/>
</dbReference>
<evidence type="ECO:0000313" key="4">
    <source>
        <dbReference type="EMBL" id="GGF38463.1"/>
    </source>
</evidence>
<keyword evidence="3" id="KW-0560">Oxidoreductase</keyword>
<evidence type="ECO:0000313" key="5">
    <source>
        <dbReference type="Proteomes" id="UP000632454"/>
    </source>
</evidence>
<gene>
    <name evidence="4" type="ORF">GCM10007298_37690</name>
</gene>
<dbReference type="Gene3D" id="1.10.630.10">
    <property type="entry name" value="Cytochrome P450"/>
    <property type="match status" value="1"/>
</dbReference>
<evidence type="ECO:0000256" key="2">
    <source>
        <dbReference type="ARBA" id="ARBA00010617"/>
    </source>
</evidence>
<keyword evidence="3" id="KW-0479">Metal-binding</keyword>
<keyword evidence="3" id="KW-0408">Iron</keyword>
<dbReference type="SUPFAM" id="SSF48264">
    <property type="entry name" value="Cytochrome P450"/>
    <property type="match status" value="1"/>
</dbReference>
<reference evidence="5" key="1">
    <citation type="journal article" date="2019" name="Int. J. Syst. Evol. Microbiol.">
        <title>The Global Catalogue of Microorganisms (GCM) 10K type strain sequencing project: providing services to taxonomists for standard genome sequencing and annotation.</title>
        <authorList>
            <consortium name="The Broad Institute Genomics Platform"/>
            <consortium name="The Broad Institute Genome Sequencing Center for Infectious Disease"/>
            <person name="Wu L."/>
            <person name="Ma J."/>
        </authorList>
    </citation>
    <scope>NUCLEOTIDE SEQUENCE [LARGE SCALE GENOMIC DNA]</scope>
    <source>
        <strain evidence="5">CCM 7855</strain>
    </source>
</reference>
<protein>
    <submittedName>
        <fullName evidence="4">Cytochrome P450</fullName>
    </submittedName>
</protein>
<keyword evidence="5" id="KW-1185">Reference proteome</keyword>
<keyword evidence="3" id="KW-0503">Monooxygenase</keyword>
<name>A0ABQ1V4F1_9NOCA</name>
<dbReference type="CDD" id="cd11053">
    <property type="entry name" value="CYP110-like"/>
    <property type="match status" value="1"/>
</dbReference>
<evidence type="ECO:0000256" key="3">
    <source>
        <dbReference type="RuleBase" id="RU000461"/>
    </source>
</evidence>
<dbReference type="InterPro" id="IPR017972">
    <property type="entry name" value="Cyt_P450_CS"/>
</dbReference>
<dbReference type="InterPro" id="IPR050121">
    <property type="entry name" value="Cytochrome_P450_monoxygenase"/>
</dbReference>
<comment type="caution">
    <text evidence="4">The sequence shown here is derived from an EMBL/GenBank/DDBJ whole genome shotgun (WGS) entry which is preliminary data.</text>
</comment>